<dbReference type="AlphaFoldDB" id="A0A9P7D1B0"/>
<keyword evidence="1" id="KW-0812">Transmembrane</keyword>
<keyword evidence="1" id="KW-1133">Transmembrane helix</keyword>
<dbReference type="OrthoDB" id="2674738at2759"/>
<keyword evidence="1" id="KW-0472">Membrane</keyword>
<accession>A0A9P7D1B0</accession>
<dbReference type="EMBL" id="JABBWD010000033">
    <property type="protein sequence ID" value="KAG1775503.1"/>
    <property type="molecule type" value="Genomic_DNA"/>
</dbReference>
<feature type="transmembrane region" description="Helical" evidence="1">
    <location>
        <begin position="105"/>
        <end position="126"/>
    </location>
</feature>
<protein>
    <submittedName>
        <fullName evidence="2">Uncharacterized protein</fullName>
    </submittedName>
</protein>
<dbReference type="Proteomes" id="UP000714275">
    <property type="component" value="Unassembled WGS sequence"/>
</dbReference>
<organism evidence="2 3">
    <name type="scientific">Suillus placidus</name>
    <dbReference type="NCBI Taxonomy" id="48579"/>
    <lineage>
        <taxon>Eukaryota</taxon>
        <taxon>Fungi</taxon>
        <taxon>Dikarya</taxon>
        <taxon>Basidiomycota</taxon>
        <taxon>Agaricomycotina</taxon>
        <taxon>Agaricomycetes</taxon>
        <taxon>Agaricomycetidae</taxon>
        <taxon>Boletales</taxon>
        <taxon>Suillineae</taxon>
        <taxon>Suillaceae</taxon>
        <taxon>Suillus</taxon>
    </lineage>
</organism>
<evidence type="ECO:0000313" key="3">
    <source>
        <dbReference type="Proteomes" id="UP000714275"/>
    </source>
</evidence>
<comment type="caution">
    <text evidence="2">The sequence shown here is derived from an EMBL/GenBank/DDBJ whole genome shotgun (WGS) entry which is preliminary data.</text>
</comment>
<keyword evidence="3" id="KW-1185">Reference proteome</keyword>
<gene>
    <name evidence="2" type="ORF">EV702DRAFT_1116912</name>
</gene>
<evidence type="ECO:0000256" key="1">
    <source>
        <dbReference type="SAM" id="Phobius"/>
    </source>
</evidence>
<proteinExistence type="predicted"/>
<evidence type="ECO:0000313" key="2">
    <source>
        <dbReference type="EMBL" id="KAG1775503.1"/>
    </source>
</evidence>
<reference evidence="2" key="1">
    <citation type="journal article" date="2020" name="New Phytol.">
        <title>Comparative genomics reveals dynamic genome evolution in host specialist ectomycorrhizal fungi.</title>
        <authorList>
            <person name="Lofgren L.A."/>
            <person name="Nguyen N.H."/>
            <person name="Vilgalys R."/>
            <person name="Ruytinx J."/>
            <person name="Liao H.L."/>
            <person name="Branco S."/>
            <person name="Kuo A."/>
            <person name="LaButti K."/>
            <person name="Lipzen A."/>
            <person name="Andreopoulos W."/>
            <person name="Pangilinan J."/>
            <person name="Riley R."/>
            <person name="Hundley H."/>
            <person name="Na H."/>
            <person name="Barry K."/>
            <person name="Grigoriev I.V."/>
            <person name="Stajich J.E."/>
            <person name="Kennedy P.G."/>
        </authorList>
    </citation>
    <scope>NUCLEOTIDE SEQUENCE</scope>
    <source>
        <strain evidence="2">DOB743</strain>
    </source>
</reference>
<name>A0A9P7D1B0_9AGAM</name>
<sequence>MAIIDIFNAEIVQQVVDNLGGKHLVNSLITTVERLAQTTDTLSSDASTTLASTTLLVDNLITIVERLAQKTDAFSSDVNITLASTARLVENLIATADTLALNLHYLLQGCIALVALLCLLTVLCIVRHINQLSVSPLAAPLRSSIQAEKCDERQEFQRDW</sequence>